<dbReference type="EMBL" id="ADLO01000010">
    <property type="protein sequence ID" value="KGF57214.1"/>
    <property type="molecule type" value="Genomic_DNA"/>
</dbReference>
<feature type="compositionally biased region" description="Low complexity" evidence="1">
    <location>
        <begin position="305"/>
        <end position="323"/>
    </location>
</feature>
<gene>
    <name evidence="2" type="ORF">HMPREF9460_00312</name>
</gene>
<dbReference type="InterPro" id="IPR023198">
    <property type="entry name" value="PGP-like_dom2"/>
</dbReference>
<dbReference type="SFLD" id="SFLDS00003">
    <property type="entry name" value="Haloacid_Dehalogenase"/>
    <property type="match status" value="1"/>
</dbReference>
<dbReference type="Pfam" id="PF00702">
    <property type="entry name" value="Hydrolase"/>
    <property type="match status" value="1"/>
</dbReference>
<dbReference type="NCBIfam" id="TIGR02254">
    <property type="entry name" value="YjjG_YfnB"/>
    <property type="match status" value="1"/>
</dbReference>
<dbReference type="PANTHER" id="PTHR47478:SF1">
    <property type="entry name" value="PYRIMIDINE 5'-NUCLEOTIDASE YJJG"/>
    <property type="match status" value="1"/>
</dbReference>
<dbReference type="RefSeq" id="WP_242848548.1">
    <property type="nucleotide sequence ID" value="NZ_KN174161.1"/>
</dbReference>
<protein>
    <recommendedName>
        <fullName evidence="4">HAD superfamily hydrolase</fullName>
    </recommendedName>
</protein>
<dbReference type="SUPFAM" id="SSF56784">
    <property type="entry name" value="HAD-like"/>
    <property type="match status" value="1"/>
</dbReference>
<name>A0A096DI33_FLAPL</name>
<evidence type="ECO:0000256" key="1">
    <source>
        <dbReference type="SAM" id="MobiDB-lite"/>
    </source>
</evidence>
<organism evidence="2 3">
    <name type="scientific">Flavonifractor plautii 1_3_50AFAA</name>
    <dbReference type="NCBI Taxonomy" id="742738"/>
    <lineage>
        <taxon>Bacteria</taxon>
        <taxon>Bacillati</taxon>
        <taxon>Bacillota</taxon>
        <taxon>Clostridia</taxon>
        <taxon>Eubacteriales</taxon>
        <taxon>Oscillospiraceae</taxon>
        <taxon>Flavonifractor</taxon>
    </lineage>
</organism>
<accession>A0A096DI33</accession>
<dbReference type="NCBIfam" id="TIGR01549">
    <property type="entry name" value="HAD-SF-IA-v1"/>
    <property type="match status" value="1"/>
</dbReference>
<proteinExistence type="predicted"/>
<dbReference type="Proteomes" id="UP000029585">
    <property type="component" value="Unassembled WGS sequence"/>
</dbReference>
<dbReference type="InterPro" id="IPR023214">
    <property type="entry name" value="HAD_sf"/>
</dbReference>
<dbReference type="InterPro" id="IPR006439">
    <property type="entry name" value="HAD-SF_hydro_IA"/>
</dbReference>
<dbReference type="InterPro" id="IPR036412">
    <property type="entry name" value="HAD-like_sf"/>
</dbReference>
<comment type="caution">
    <text evidence="2">The sequence shown here is derived from an EMBL/GenBank/DDBJ whole genome shotgun (WGS) entry which is preliminary data.</text>
</comment>
<sequence>MPRYEVVLFDADHTLFDFDRAEREALRQTLEEAGLPADGETEARYLSINRALWNRLDRGEVRREWLVVERFAALLRALGRTGDAAALNRAYLDHLGEGSYLLPGAQALCRALAPRCTLAIVTNGVARAQRRRFEASPLNGLIPWLFISEELGASKPDSAFFAPVLRTLGNPDPRRVLMVGDNLLADIQGGIQAGLDTAWYNPGRLPGDPAIVPTWEVDGYAALQALILKEKKTIFNRGVPVAIPISAQTGAKQAAQAQSAASAGGGRGGVPRPDPDPISGPCPRGAHRRSEPACGGHSHPDSRTHAGAHAGAHTHAGADPCGL</sequence>
<dbReference type="AlphaFoldDB" id="A0A096DI33"/>
<dbReference type="PANTHER" id="PTHR47478">
    <property type="match status" value="1"/>
</dbReference>
<evidence type="ECO:0000313" key="3">
    <source>
        <dbReference type="Proteomes" id="UP000029585"/>
    </source>
</evidence>
<dbReference type="Gene3D" id="3.40.50.1000">
    <property type="entry name" value="HAD superfamily/HAD-like"/>
    <property type="match status" value="1"/>
</dbReference>
<dbReference type="eggNOG" id="COG1011">
    <property type="taxonomic scope" value="Bacteria"/>
</dbReference>
<dbReference type="GO" id="GO:0008253">
    <property type="term" value="F:5'-nucleotidase activity"/>
    <property type="evidence" value="ECO:0007669"/>
    <property type="project" value="InterPro"/>
</dbReference>
<dbReference type="HOGENOM" id="CLU_045011_8_1_9"/>
<dbReference type="SFLD" id="SFLDG01129">
    <property type="entry name" value="C1.5:_HAD__Beta-PGM__Phosphata"/>
    <property type="match status" value="1"/>
</dbReference>
<dbReference type="InterPro" id="IPR011951">
    <property type="entry name" value="HAD-SF_hydro_IA_YjjG/PynA"/>
</dbReference>
<reference evidence="2 3" key="1">
    <citation type="submission" date="2011-08" db="EMBL/GenBank/DDBJ databases">
        <title>The Genome Sequence of Clostridium orbiscindens 1_3_50AFAA.</title>
        <authorList>
            <consortium name="The Broad Institute Genome Sequencing Platform"/>
            <person name="Earl A."/>
            <person name="Ward D."/>
            <person name="Feldgarden M."/>
            <person name="Gevers D."/>
            <person name="Daigneault M."/>
            <person name="Strauss J."/>
            <person name="Allen-Vercoe E."/>
            <person name="Young S.K."/>
            <person name="Zeng Q."/>
            <person name="Gargeya S."/>
            <person name="Fitzgerald M."/>
            <person name="Haas B."/>
            <person name="Abouelleil A."/>
            <person name="Alvarado L."/>
            <person name="Arachchi H.M."/>
            <person name="Berlin A."/>
            <person name="Brown A."/>
            <person name="Chapman S.B."/>
            <person name="Chen Z."/>
            <person name="Dunbar C."/>
            <person name="Freedman E."/>
            <person name="Gearin G."/>
            <person name="Gellesch M."/>
            <person name="Goldberg J."/>
            <person name="Griggs A."/>
            <person name="Gujja S."/>
            <person name="Heiman D."/>
            <person name="Howarth C."/>
            <person name="Larson L."/>
            <person name="Lui A."/>
            <person name="MacDonald P.J.P."/>
            <person name="Montmayeur A."/>
            <person name="Murphy C."/>
            <person name="Neiman D."/>
            <person name="Pearson M."/>
            <person name="Priest M."/>
            <person name="Roberts A."/>
            <person name="Saif S."/>
            <person name="Shea T."/>
            <person name="Shenoy N."/>
            <person name="Sisk P."/>
            <person name="Stolte C."/>
            <person name="Sykes S."/>
            <person name="Wortman J."/>
            <person name="Nusbaum C."/>
            <person name="Birren B."/>
        </authorList>
    </citation>
    <scope>NUCLEOTIDE SEQUENCE [LARGE SCALE GENOMIC DNA]</scope>
    <source>
        <strain evidence="2 3">1_3_50AFAA</strain>
    </source>
</reference>
<feature type="region of interest" description="Disordered" evidence="1">
    <location>
        <begin position="254"/>
        <end position="323"/>
    </location>
</feature>
<keyword evidence="3" id="KW-1185">Reference proteome</keyword>
<evidence type="ECO:0008006" key="4">
    <source>
        <dbReference type="Google" id="ProtNLM"/>
    </source>
</evidence>
<dbReference type="Gene3D" id="1.10.150.240">
    <property type="entry name" value="Putative phosphatase, domain 2"/>
    <property type="match status" value="1"/>
</dbReference>
<dbReference type="PATRIC" id="fig|742738.3.peg.325"/>
<evidence type="ECO:0000313" key="2">
    <source>
        <dbReference type="EMBL" id="KGF57214.1"/>
    </source>
</evidence>
<dbReference type="InterPro" id="IPR052550">
    <property type="entry name" value="Pyrimidine_5'-ntase_YjjG"/>
</dbReference>